<evidence type="ECO:0000313" key="5">
    <source>
        <dbReference type="EMBL" id="RGR98698.1"/>
    </source>
</evidence>
<dbReference type="GO" id="GO:0046872">
    <property type="term" value="F:metal ion binding"/>
    <property type="evidence" value="ECO:0007669"/>
    <property type="project" value="UniProtKB-KW"/>
</dbReference>
<evidence type="ECO:0000256" key="3">
    <source>
        <dbReference type="SAM" id="Phobius"/>
    </source>
</evidence>
<feature type="transmembrane region" description="Helical" evidence="3">
    <location>
        <begin position="62"/>
        <end position="86"/>
    </location>
</feature>
<name>A0A412GV04_9BACT</name>
<keyword evidence="3" id="KW-0812">Transmembrane</keyword>
<sequence>MILLRVSLFFIVLLLLPDWYIYKVYIKYIQHKWQKRLYWLPTVLLLMVLLVFIVAHDSLHDAFGIYLIVTLCVAVPKLVFVLCDILMKVLRKFLRIPLFGKTVSSVVAIVTLAYLLFGAIKGKEYFQVKQVVFSSPDLPESFDGYRILQLSDIHAGSWKGNAEALRRAVEICNAQQSDLAVFTGDLVNSRADEIKEFMPVLSKLRAKDGVFSVLGNHDYATYVQWDSEADRLANIDTLLARQEQMGWKMLMNDHQILHRGNDSIALIGVENSGKPPFPDRGDLPRAQKGTEGMFKVLLSHDPTHWRRSVLPDTDIQLMLAGHTHDMQINLFGFSFSQFIYPEHKGLYLEGQRGLYVNIGLGYVLFPMRLGAWPEITVITLRRK</sequence>
<evidence type="ECO:0000256" key="1">
    <source>
        <dbReference type="ARBA" id="ARBA00022723"/>
    </source>
</evidence>
<feature type="transmembrane region" description="Helical" evidence="3">
    <location>
        <begin position="37"/>
        <end position="56"/>
    </location>
</feature>
<feature type="domain" description="Calcineurin-like phosphoesterase" evidence="4">
    <location>
        <begin position="146"/>
        <end position="325"/>
    </location>
</feature>
<comment type="caution">
    <text evidence="5">The sequence shown here is derived from an EMBL/GenBank/DDBJ whole genome shotgun (WGS) entry which is preliminary data.</text>
</comment>
<dbReference type="InterPro" id="IPR051158">
    <property type="entry name" value="Metallophosphoesterase_sf"/>
</dbReference>
<keyword evidence="2" id="KW-0378">Hydrolase</keyword>
<evidence type="ECO:0000313" key="6">
    <source>
        <dbReference type="Proteomes" id="UP000285864"/>
    </source>
</evidence>
<reference evidence="5 6" key="1">
    <citation type="submission" date="2018-08" db="EMBL/GenBank/DDBJ databases">
        <title>A genome reference for cultivated species of the human gut microbiota.</title>
        <authorList>
            <person name="Zou Y."/>
            <person name="Xue W."/>
            <person name="Luo G."/>
        </authorList>
    </citation>
    <scope>NUCLEOTIDE SEQUENCE [LARGE SCALE GENOMIC DNA]</scope>
    <source>
        <strain evidence="5 6">AF24-2</strain>
    </source>
</reference>
<feature type="transmembrane region" description="Helical" evidence="3">
    <location>
        <begin position="6"/>
        <end position="25"/>
    </location>
</feature>
<keyword evidence="1" id="KW-0479">Metal-binding</keyword>
<dbReference type="InterPro" id="IPR004843">
    <property type="entry name" value="Calcineurin-like_PHP"/>
</dbReference>
<protein>
    <submittedName>
        <fullName evidence="5">Metallophosphoesterase</fullName>
    </submittedName>
</protein>
<keyword evidence="3" id="KW-0472">Membrane</keyword>
<dbReference type="PANTHER" id="PTHR31302">
    <property type="entry name" value="TRANSMEMBRANE PROTEIN WITH METALLOPHOSPHOESTERASE DOMAIN-RELATED"/>
    <property type="match status" value="1"/>
</dbReference>
<dbReference type="GO" id="GO:0008758">
    <property type="term" value="F:UDP-2,3-diacylglucosamine hydrolase activity"/>
    <property type="evidence" value="ECO:0007669"/>
    <property type="project" value="TreeGrafter"/>
</dbReference>
<dbReference type="GO" id="GO:0009245">
    <property type="term" value="P:lipid A biosynthetic process"/>
    <property type="evidence" value="ECO:0007669"/>
    <property type="project" value="TreeGrafter"/>
</dbReference>
<evidence type="ECO:0000256" key="2">
    <source>
        <dbReference type="ARBA" id="ARBA00022801"/>
    </source>
</evidence>
<dbReference type="Pfam" id="PF00149">
    <property type="entry name" value="Metallophos"/>
    <property type="match status" value="1"/>
</dbReference>
<dbReference type="AlphaFoldDB" id="A0A412GV04"/>
<evidence type="ECO:0000259" key="4">
    <source>
        <dbReference type="Pfam" id="PF00149"/>
    </source>
</evidence>
<organism evidence="5 6">
    <name type="scientific">Phocaeicola coprocola</name>
    <dbReference type="NCBI Taxonomy" id="310298"/>
    <lineage>
        <taxon>Bacteria</taxon>
        <taxon>Pseudomonadati</taxon>
        <taxon>Bacteroidota</taxon>
        <taxon>Bacteroidia</taxon>
        <taxon>Bacteroidales</taxon>
        <taxon>Bacteroidaceae</taxon>
        <taxon>Phocaeicola</taxon>
    </lineage>
</organism>
<dbReference type="Gene3D" id="3.60.21.10">
    <property type="match status" value="1"/>
</dbReference>
<dbReference type="SUPFAM" id="SSF56300">
    <property type="entry name" value="Metallo-dependent phosphatases"/>
    <property type="match status" value="1"/>
</dbReference>
<gene>
    <name evidence="5" type="ORF">DWY20_03770</name>
</gene>
<proteinExistence type="predicted"/>
<dbReference type="CDD" id="cd07385">
    <property type="entry name" value="MPP_YkuE_C"/>
    <property type="match status" value="1"/>
</dbReference>
<dbReference type="GO" id="GO:0016020">
    <property type="term" value="C:membrane"/>
    <property type="evidence" value="ECO:0007669"/>
    <property type="project" value="GOC"/>
</dbReference>
<feature type="transmembrane region" description="Helical" evidence="3">
    <location>
        <begin position="98"/>
        <end position="120"/>
    </location>
</feature>
<dbReference type="EMBL" id="QRUU01000010">
    <property type="protein sequence ID" value="RGR98698.1"/>
    <property type="molecule type" value="Genomic_DNA"/>
</dbReference>
<keyword evidence="6" id="KW-1185">Reference proteome</keyword>
<dbReference type="PANTHER" id="PTHR31302:SF31">
    <property type="entry name" value="PHOSPHODIESTERASE YAEI"/>
    <property type="match status" value="1"/>
</dbReference>
<keyword evidence="3" id="KW-1133">Transmembrane helix</keyword>
<accession>A0A412GV04</accession>
<dbReference type="RefSeq" id="WP_118483349.1">
    <property type="nucleotide sequence ID" value="NZ_CAUELD010000010.1"/>
</dbReference>
<dbReference type="Proteomes" id="UP000285864">
    <property type="component" value="Unassembled WGS sequence"/>
</dbReference>
<dbReference type="InterPro" id="IPR029052">
    <property type="entry name" value="Metallo-depent_PP-like"/>
</dbReference>